<dbReference type="Proteomes" id="UP000268285">
    <property type="component" value="Unassembled WGS sequence"/>
</dbReference>
<reference evidence="3 4" key="1">
    <citation type="submission" date="2018-09" db="EMBL/GenBank/DDBJ databases">
        <authorList>
            <person name="Tagini F."/>
        </authorList>
    </citation>
    <scope>NUCLEOTIDE SEQUENCE [LARGE SCALE GENOMIC DNA]</scope>
    <source>
        <strain evidence="3 4">MK142</strain>
    </source>
</reference>
<dbReference type="SUPFAM" id="SSF53474">
    <property type="entry name" value="alpha/beta-Hydrolases"/>
    <property type="match status" value="1"/>
</dbReference>
<dbReference type="EMBL" id="UPHU01000001">
    <property type="protein sequence ID" value="VBA53761.1"/>
    <property type="molecule type" value="Genomic_DNA"/>
</dbReference>
<dbReference type="AlphaFoldDB" id="A0A498QVB2"/>
<dbReference type="GO" id="GO:0046503">
    <property type="term" value="P:glycerolipid catabolic process"/>
    <property type="evidence" value="ECO:0007669"/>
    <property type="project" value="TreeGrafter"/>
</dbReference>
<dbReference type="PANTHER" id="PTHR43433">
    <property type="entry name" value="HYDROLASE, ALPHA/BETA FOLD FAMILY PROTEIN"/>
    <property type="match status" value="1"/>
</dbReference>
<organism evidence="3 4">
    <name type="scientific">Mycobacterium pseudokansasii</name>
    <dbReference type="NCBI Taxonomy" id="2341080"/>
    <lineage>
        <taxon>Bacteria</taxon>
        <taxon>Bacillati</taxon>
        <taxon>Actinomycetota</taxon>
        <taxon>Actinomycetes</taxon>
        <taxon>Mycobacteriales</taxon>
        <taxon>Mycobacteriaceae</taxon>
        <taxon>Mycobacterium</taxon>
    </lineage>
</organism>
<dbReference type="Pfam" id="PF08386">
    <property type="entry name" value="Abhydrolase_4"/>
    <property type="match status" value="1"/>
</dbReference>
<keyword evidence="4" id="KW-1185">Reference proteome</keyword>
<evidence type="ECO:0000313" key="4">
    <source>
        <dbReference type="Proteomes" id="UP000268285"/>
    </source>
</evidence>
<feature type="domain" description="Peptidase S33 tripeptidyl aminopeptidase-like C-terminal" evidence="2">
    <location>
        <begin position="359"/>
        <end position="444"/>
    </location>
</feature>
<sequence length="461" mass="49384">MPELQGAHCAALVVPENRRKPGGHTLRLAVAVVPSETQPAAADPIVFITGGPGEDAIMDPPIAEGVGLNHNRDLILLSQRGNRSSQPALTCPEIDRFFARRVRLRYDAATTGDEYVQAVKACHDRLAGDADLSAFNSTESAYDLIDLRNALHVNQWNVFSHSYGTDLALIYSRLDAPAIRSLALDGMTPPSIASPGWTWSSAREAFDNMMSACTVQPACQSHYPNLADTFVRLVNELEANPVTATVHAEGAGDTNVVLDGGALLNWMVPLGTHFPAEMPAAIDELVHGNPARIAQRWASAWENPGRVGLMGWGLTLSIWCSEWVPFESEDDQLRAARQAFAALPDSVRAQAPQLPFLRQACAAWNVPKASDWVRGVSAGDFPALVLSGSYDGQTAPQSGQYVAQRLSHATSVTVPGAAHGIYADRCGAAIIASFFDAPRQPDTSCVNSTQPPPYAISPPPP</sequence>
<dbReference type="InterPro" id="IPR013595">
    <property type="entry name" value="Pept_S33_TAP-like_C"/>
</dbReference>
<protein>
    <submittedName>
        <fullName evidence="3">Carboxylesterase B</fullName>
        <ecNumber evidence="3">3.1.1.-</ecNumber>
    </submittedName>
</protein>
<dbReference type="InterPro" id="IPR050471">
    <property type="entry name" value="AB_hydrolase"/>
</dbReference>
<dbReference type="PANTHER" id="PTHR43433:SF5">
    <property type="entry name" value="AB HYDROLASE-1 DOMAIN-CONTAINING PROTEIN"/>
    <property type="match status" value="1"/>
</dbReference>
<accession>A0A498QVB2</accession>
<proteinExistence type="predicted"/>
<gene>
    <name evidence="3" type="primary">caeB_3</name>
    <name evidence="3" type="ORF">LAUMK142_04278</name>
</gene>
<dbReference type="Gene3D" id="3.40.50.1820">
    <property type="entry name" value="alpha/beta hydrolase"/>
    <property type="match status" value="1"/>
</dbReference>
<evidence type="ECO:0000259" key="2">
    <source>
        <dbReference type="Pfam" id="PF08386"/>
    </source>
</evidence>
<evidence type="ECO:0000313" key="3">
    <source>
        <dbReference type="EMBL" id="VBA53761.1"/>
    </source>
</evidence>
<feature type="region of interest" description="Disordered" evidence="1">
    <location>
        <begin position="441"/>
        <end position="461"/>
    </location>
</feature>
<keyword evidence="3" id="KW-0378">Hydrolase</keyword>
<feature type="compositionally biased region" description="Pro residues" evidence="1">
    <location>
        <begin position="450"/>
        <end position="461"/>
    </location>
</feature>
<dbReference type="RefSeq" id="WP_244602036.1">
    <property type="nucleotide sequence ID" value="NZ_UPHN01000134.1"/>
</dbReference>
<name>A0A498QVB2_9MYCO</name>
<evidence type="ECO:0000256" key="1">
    <source>
        <dbReference type="SAM" id="MobiDB-lite"/>
    </source>
</evidence>
<dbReference type="EC" id="3.1.1.-" evidence="3"/>
<dbReference type="InterPro" id="IPR029058">
    <property type="entry name" value="AB_hydrolase_fold"/>
</dbReference>
<dbReference type="GO" id="GO:0004806">
    <property type="term" value="F:triacylglycerol lipase activity"/>
    <property type="evidence" value="ECO:0007669"/>
    <property type="project" value="TreeGrafter"/>
</dbReference>